<evidence type="ECO:0008006" key="5">
    <source>
        <dbReference type="Google" id="ProtNLM"/>
    </source>
</evidence>
<accession>A0A428K4A3</accession>
<evidence type="ECO:0000256" key="2">
    <source>
        <dbReference type="SAM" id="Phobius"/>
    </source>
</evidence>
<comment type="caution">
    <text evidence="3">The sequence shown here is derived from an EMBL/GenBank/DDBJ whole genome shotgun (WGS) entry which is preliminary data.</text>
</comment>
<feature type="transmembrane region" description="Helical" evidence="2">
    <location>
        <begin position="12"/>
        <end position="31"/>
    </location>
</feature>
<dbReference type="Proteomes" id="UP000270291">
    <property type="component" value="Unassembled WGS sequence"/>
</dbReference>
<sequence>MQRTGSWRSQVTPAHVCIAVPGVALACYASFFHYQYPVRTSRGLAASTSGFSLPLSTIVLTMSALYPCLKRPLVTDTAVVLCDYFAATSNVMELRRSKICRSLQRYNRLISSQKAAMTICPMKKYYSPTQAFAFLAILFWVSACNGPAAKDLPAEQAGESNKVADGHPKLIKTIGNPRYGNVNCILQDKAGNLWFGTTENGLYAYDGKSFRQFLVADGLNSNSINDILEDKDGNIWIGTKDGICLYNGKKFVEIQIPLPKNLSLNKNKFYQTHSVYDIMQDKANKLWFATIDGIYVYDGKSFTPFILDEAASGILTNNDKAERIFEDKAGNIWFGGRTNKGVYRYDGKAVTNLKLKELFQDGPKPKAHNWAWPQLQDKAGNIWFSNWGGAYRYDGKSFVSFTKEDGMPGAVTRIIEDKKGNIWFGGATGLSRYDGKIFTPFTKKDGLINPWVWSILEGTSESFWVGTRETGLYLYDGEKFIAYSEYKR</sequence>
<dbReference type="Gene3D" id="2.130.10.10">
    <property type="entry name" value="YVTN repeat-like/Quinoprotein amine dehydrogenase"/>
    <property type="match status" value="4"/>
</dbReference>
<dbReference type="Pfam" id="PF07494">
    <property type="entry name" value="Reg_prop"/>
    <property type="match status" value="3"/>
</dbReference>
<name>A0A428K4A3_9BACT</name>
<protein>
    <recommendedName>
        <fullName evidence="5">Histidine kinase</fullName>
    </recommendedName>
</protein>
<proteinExistence type="predicted"/>
<evidence type="ECO:0000313" key="4">
    <source>
        <dbReference type="Proteomes" id="UP000270291"/>
    </source>
</evidence>
<dbReference type="AlphaFoldDB" id="A0A428K4A3"/>
<organism evidence="3 4">
    <name type="scientific">Hymenobacter perfusus</name>
    <dbReference type="NCBI Taxonomy" id="1236770"/>
    <lineage>
        <taxon>Bacteria</taxon>
        <taxon>Pseudomonadati</taxon>
        <taxon>Bacteroidota</taxon>
        <taxon>Cytophagia</taxon>
        <taxon>Cytophagales</taxon>
        <taxon>Hymenobacteraceae</taxon>
        <taxon>Hymenobacter</taxon>
    </lineage>
</organism>
<keyword evidence="2" id="KW-0472">Membrane</keyword>
<keyword evidence="2" id="KW-0812">Transmembrane</keyword>
<dbReference type="OrthoDB" id="9797097at2"/>
<feature type="transmembrane region" description="Helical" evidence="2">
    <location>
        <begin position="51"/>
        <end position="69"/>
    </location>
</feature>
<dbReference type="GO" id="GO:0000155">
    <property type="term" value="F:phosphorelay sensor kinase activity"/>
    <property type="evidence" value="ECO:0007669"/>
    <property type="project" value="TreeGrafter"/>
</dbReference>
<keyword evidence="1" id="KW-0597">Phosphoprotein</keyword>
<dbReference type="SUPFAM" id="SSF63829">
    <property type="entry name" value="Calcium-dependent phosphotriesterase"/>
    <property type="match status" value="1"/>
</dbReference>
<dbReference type="PANTHER" id="PTHR43547">
    <property type="entry name" value="TWO-COMPONENT HISTIDINE KINASE"/>
    <property type="match status" value="1"/>
</dbReference>
<keyword evidence="4" id="KW-1185">Reference proteome</keyword>
<dbReference type="InterPro" id="IPR015943">
    <property type="entry name" value="WD40/YVTN_repeat-like_dom_sf"/>
</dbReference>
<dbReference type="PROSITE" id="PS51257">
    <property type="entry name" value="PROKAR_LIPOPROTEIN"/>
    <property type="match status" value="1"/>
</dbReference>
<gene>
    <name evidence="3" type="ORF">EI293_17735</name>
</gene>
<evidence type="ECO:0000313" key="3">
    <source>
        <dbReference type="EMBL" id="RSK41265.1"/>
    </source>
</evidence>
<dbReference type="PANTHER" id="PTHR43547:SF2">
    <property type="entry name" value="HYBRID SIGNAL TRANSDUCTION HISTIDINE KINASE C"/>
    <property type="match status" value="1"/>
</dbReference>
<dbReference type="EMBL" id="RWIU01000006">
    <property type="protein sequence ID" value="RSK41265.1"/>
    <property type="molecule type" value="Genomic_DNA"/>
</dbReference>
<reference evidence="3 4" key="1">
    <citation type="submission" date="2018-12" db="EMBL/GenBank/DDBJ databases">
        <authorList>
            <person name="Feng G."/>
            <person name="Zhu H."/>
        </authorList>
    </citation>
    <scope>NUCLEOTIDE SEQUENCE [LARGE SCALE GENOMIC DNA]</scope>
    <source>
        <strain evidence="3 4">LMG 26000</strain>
    </source>
</reference>
<dbReference type="InterPro" id="IPR011110">
    <property type="entry name" value="Reg_prop"/>
</dbReference>
<evidence type="ECO:0000256" key="1">
    <source>
        <dbReference type="ARBA" id="ARBA00022553"/>
    </source>
</evidence>
<keyword evidence="2" id="KW-1133">Transmembrane helix</keyword>